<evidence type="ECO:0000259" key="7">
    <source>
        <dbReference type="Pfam" id="PF07034"/>
    </source>
</evidence>
<proteinExistence type="inferred from homology"/>
<feature type="region of interest" description="Disordered" evidence="6">
    <location>
        <begin position="15"/>
        <end position="40"/>
    </location>
</feature>
<evidence type="ECO:0000256" key="5">
    <source>
        <dbReference type="ARBA" id="ARBA00023242"/>
    </source>
</evidence>
<dbReference type="Proteomes" id="UP000053411">
    <property type="component" value="Unassembled WGS sequence"/>
</dbReference>
<sequence length="733" mass="81994">MDDETHTTCYIFKPTSQATEEIDGRPQKRRKLSKVPSKGPVQEEYSWPRLLSGQESEDAAALRKLQFESVWAKQEEKINSIVEVVDERFVGPVIRFARTQGAGSLRKHKRLKTALLALGPSRNHHHDLHKIWKSTTKGNVQDEPELLVTLQPAHCPNIQTALKNLVRSAMSGRDGVEKYTEFLNEHKSLIPMPFDLELLQRYVQRHHVERVVISIMDAEGFDNAVLSELISTLQSWSDRIPIVLFIGISTTIELFESRLSRLTVSMLDAQIFEPSPDFNLEDGLFKLYSTIQHDQNAEVFLGPSVVNVLAALAEDQGTTPTTFARAIKYAHMCHFFANPLSILSTETRTKSPSWSPALCQAIRNLASFRSYCEALVANGGDKTQREAVRRLLASDDELEKAAVQAMESGKRIMRSSLSAISTLRYIYHCTLKLEAYTTWESEMHLLHSLPDLTRSEIFEAIEDKLKSPPSGTPVAQMLEEGAPELEDLRVYQRSSAQGSETEAEPETDPPASAAEKVLAILRGYIETRTSSSSSHCVDHLNLNPFRHFLAEAYTMTQKSPLSQTIHPQPRHCIERALTRPGDYLGCSCCAVSHSNAGTVGGRHDVPGPDNKARLPPTSLLLSMLNEAGAVVNVRDLWDAFRDTLASRSRDSRPDGEEDTEAEADELDEDNNDDDDNDENKDETKDDQVVSSDERQTLALFYRALADLRHLGLIKPSKRKPGVECVAKTAWMGL</sequence>
<dbReference type="CDD" id="cd20704">
    <property type="entry name" value="Orc3"/>
    <property type="match status" value="1"/>
</dbReference>
<feature type="compositionally biased region" description="Acidic residues" evidence="6">
    <location>
        <begin position="655"/>
        <end position="680"/>
    </location>
</feature>
<evidence type="ECO:0000313" key="10">
    <source>
        <dbReference type="Proteomes" id="UP000053411"/>
    </source>
</evidence>
<keyword evidence="4" id="KW-0238">DNA-binding</keyword>
<feature type="compositionally biased region" description="Basic and acidic residues" evidence="6">
    <location>
        <begin position="681"/>
        <end position="692"/>
    </location>
</feature>
<evidence type="ECO:0000256" key="1">
    <source>
        <dbReference type="ARBA" id="ARBA00004123"/>
    </source>
</evidence>
<dbReference type="InterPro" id="IPR020795">
    <property type="entry name" value="ORC3"/>
</dbReference>
<dbReference type="VEuPathDB" id="FungiDB:Z520_00001"/>
<evidence type="ECO:0000259" key="8">
    <source>
        <dbReference type="Pfam" id="PF18137"/>
    </source>
</evidence>
<dbReference type="InterPro" id="IPR045667">
    <property type="entry name" value="ORC3_N"/>
</dbReference>
<evidence type="ECO:0000256" key="2">
    <source>
        <dbReference type="ARBA" id="ARBA00010977"/>
    </source>
</evidence>
<dbReference type="InterPro" id="IPR040855">
    <property type="entry name" value="ORC_WH_C"/>
</dbReference>
<dbReference type="GO" id="GO:0005656">
    <property type="term" value="C:nuclear pre-replicative complex"/>
    <property type="evidence" value="ECO:0007669"/>
    <property type="project" value="TreeGrafter"/>
</dbReference>
<feature type="region of interest" description="Disordered" evidence="6">
    <location>
        <begin position="492"/>
        <end position="512"/>
    </location>
</feature>
<comment type="similarity">
    <text evidence="2">Belongs to the ORC3 family.</text>
</comment>
<dbReference type="PANTHER" id="PTHR12748:SF0">
    <property type="entry name" value="ORIGIN RECOGNITION COMPLEX SUBUNIT 3"/>
    <property type="match status" value="1"/>
</dbReference>
<evidence type="ECO:0000256" key="4">
    <source>
        <dbReference type="ARBA" id="ARBA00023125"/>
    </source>
</evidence>
<gene>
    <name evidence="9" type="ORF">Z520_00001</name>
</gene>
<dbReference type="GO" id="GO:0003688">
    <property type="term" value="F:DNA replication origin binding"/>
    <property type="evidence" value="ECO:0007669"/>
    <property type="project" value="TreeGrafter"/>
</dbReference>
<dbReference type="STRING" id="1442371.A0A0D2HNA9"/>
<evidence type="ECO:0000256" key="6">
    <source>
        <dbReference type="SAM" id="MobiDB-lite"/>
    </source>
</evidence>
<dbReference type="Pfam" id="PF07034">
    <property type="entry name" value="ORC3_N"/>
    <property type="match status" value="1"/>
</dbReference>
<dbReference type="OrthoDB" id="10265211at2759"/>
<dbReference type="EMBL" id="KN848062">
    <property type="protein sequence ID" value="KIY03311.1"/>
    <property type="molecule type" value="Genomic_DNA"/>
</dbReference>
<keyword evidence="10" id="KW-1185">Reference proteome</keyword>
<dbReference type="GO" id="GO:0005664">
    <property type="term" value="C:nuclear origin of replication recognition complex"/>
    <property type="evidence" value="ECO:0007669"/>
    <property type="project" value="InterPro"/>
</dbReference>
<dbReference type="RefSeq" id="XP_016637433.1">
    <property type="nucleotide sequence ID" value="XM_016770523.1"/>
</dbReference>
<organism evidence="9 10">
    <name type="scientific">Fonsecaea multimorphosa CBS 102226</name>
    <dbReference type="NCBI Taxonomy" id="1442371"/>
    <lineage>
        <taxon>Eukaryota</taxon>
        <taxon>Fungi</taxon>
        <taxon>Dikarya</taxon>
        <taxon>Ascomycota</taxon>
        <taxon>Pezizomycotina</taxon>
        <taxon>Eurotiomycetes</taxon>
        <taxon>Chaetothyriomycetidae</taxon>
        <taxon>Chaetothyriales</taxon>
        <taxon>Herpotrichiellaceae</taxon>
        <taxon>Fonsecaea</taxon>
    </lineage>
</organism>
<feature type="domain" description="Origin recognition complex subunit 3 N-terminal" evidence="7">
    <location>
        <begin position="4"/>
        <end position="343"/>
    </location>
</feature>
<dbReference type="AlphaFoldDB" id="A0A0D2HNA9"/>
<feature type="domain" description="Origin recognition complex subunit 3 winged helix C-terminal" evidence="8">
    <location>
        <begin position="570"/>
        <end position="730"/>
    </location>
</feature>
<protein>
    <submittedName>
        <fullName evidence="9">Uncharacterized protein</fullName>
    </submittedName>
</protein>
<name>A0A0D2HNA9_9EURO</name>
<evidence type="ECO:0000256" key="3">
    <source>
        <dbReference type="ARBA" id="ARBA00022705"/>
    </source>
</evidence>
<dbReference type="GeneID" id="27705747"/>
<reference evidence="9 10" key="1">
    <citation type="submission" date="2015-01" db="EMBL/GenBank/DDBJ databases">
        <title>The Genome Sequence of Fonsecaea multimorphosa CBS 102226.</title>
        <authorList>
            <consortium name="The Broad Institute Genomics Platform"/>
            <person name="Cuomo C."/>
            <person name="de Hoog S."/>
            <person name="Gorbushina A."/>
            <person name="Stielow B."/>
            <person name="Teixiera M."/>
            <person name="Abouelleil A."/>
            <person name="Chapman S.B."/>
            <person name="Priest M."/>
            <person name="Young S.K."/>
            <person name="Wortman J."/>
            <person name="Nusbaum C."/>
            <person name="Birren B."/>
        </authorList>
    </citation>
    <scope>NUCLEOTIDE SEQUENCE [LARGE SCALE GENOMIC DNA]</scope>
    <source>
        <strain evidence="9 10">CBS 102226</strain>
    </source>
</reference>
<evidence type="ECO:0000313" key="9">
    <source>
        <dbReference type="EMBL" id="KIY03311.1"/>
    </source>
</evidence>
<feature type="region of interest" description="Disordered" evidence="6">
    <location>
        <begin position="646"/>
        <end position="692"/>
    </location>
</feature>
<comment type="subcellular location">
    <subcellularLocation>
        <location evidence="1">Nucleus</location>
    </subcellularLocation>
</comment>
<accession>A0A0D2HNA9</accession>
<dbReference type="GO" id="GO:0031261">
    <property type="term" value="C:DNA replication preinitiation complex"/>
    <property type="evidence" value="ECO:0007669"/>
    <property type="project" value="TreeGrafter"/>
</dbReference>
<dbReference type="Pfam" id="PF18137">
    <property type="entry name" value="WHD_ORC"/>
    <property type="match status" value="1"/>
</dbReference>
<dbReference type="GO" id="GO:0006270">
    <property type="term" value="P:DNA replication initiation"/>
    <property type="evidence" value="ECO:0007669"/>
    <property type="project" value="TreeGrafter"/>
</dbReference>
<keyword evidence="5" id="KW-0539">Nucleus</keyword>
<keyword evidence="3" id="KW-0235">DNA replication</keyword>
<dbReference type="PANTHER" id="PTHR12748">
    <property type="entry name" value="ORIGIN RECOGNITION COMPLEX SUBUNIT 3"/>
    <property type="match status" value="1"/>
</dbReference>